<comment type="catalytic activity">
    <reaction evidence="9">
        <text>a 5'-end NAD(+)-phospho-ribonucleoside in mRNA + H2O = a 5'-end phospho-adenosine-phospho-ribonucleoside in mRNA + beta-nicotinamide D-ribonucleotide + 2 H(+)</text>
        <dbReference type="Rhea" id="RHEA:60876"/>
        <dbReference type="Rhea" id="RHEA-COMP:15698"/>
        <dbReference type="Rhea" id="RHEA-COMP:15719"/>
        <dbReference type="ChEBI" id="CHEBI:14649"/>
        <dbReference type="ChEBI" id="CHEBI:15377"/>
        <dbReference type="ChEBI" id="CHEBI:15378"/>
        <dbReference type="ChEBI" id="CHEBI:144029"/>
        <dbReference type="ChEBI" id="CHEBI:144051"/>
    </reaction>
    <physiologicalReaction direction="left-to-right" evidence="9">
        <dbReference type="Rhea" id="RHEA:60877"/>
    </physiologicalReaction>
</comment>
<dbReference type="EMBL" id="JAMSKV010000001">
    <property type="protein sequence ID" value="MCQ8276906.1"/>
    <property type="molecule type" value="Genomic_DNA"/>
</dbReference>
<evidence type="ECO:0000256" key="1">
    <source>
        <dbReference type="ARBA" id="ARBA00001946"/>
    </source>
</evidence>
<proteinExistence type="inferred from homology"/>
<feature type="domain" description="Nudix hydrolase" evidence="11">
    <location>
        <begin position="167"/>
        <end position="293"/>
    </location>
</feature>
<evidence type="ECO:0000313" key="12">
    <source>
        <dbReference type="EMBL" id="MCQ8276906.1"/>
    </source>
</evidence>
<keyword evidence="7" id="KW-0460">Magnesium</keyword>
<sequence length="301" mass="33492">MAVTFFSGGAHDRGANDRENDARIEQYRRDPAARFIPLWRGLHAVRRDTPDEAPALFMPRRDAFPPDGLDTLPWTFLGTDESGPLFSVDLDEHDDPSGLLPPDTPVFEPLRPVAPLLPGEQPALAAQARGMHHWRRQNRFCGVCGKPLQAEHGGHRLQCASGHLHFPRTDPVVIMLVRHGDQALLARGVRFPPGLTLSALAGFIEPGESAEEAVAREVWEEVGLRVRDVRYLASQPWPFPGSLMLGFHAETDETALSIDANEITHARWVTRADVREADPAVFTIPDRTAIARLLIDEWLNE</sequence>
<evidence type="ECO:0000256" key="6">
    <source>
        <dbReference type="ARBA" id="ARBA00022801"/>
    </source>
</evidence>
<comment type="caution">
    <text evidence="12">The sequence shown here is derived from an EMBL/GenBank/DDBJ whole genome shotgun (WGS) entry which is preliminary data.</text>
</comment>
<evidence type="ECO:0000256" key="3">
    <source>
        <dbReference type="ARBA" id="ARBA00009595"/>
    </source>
</evidence>
<dbReference type="Proteomes" id="UP001524587">
    <property type="component" value="Unassembled WGS sequence"/>
</dbReference>
<dbReference type="CDD" id="cd20805">
    <property type="entry name" value="C1_DGK_rpt2"/>
    <property type="match status" value="1"/>
</dbReference>
<dbReference type="RefSeq" id="WP_422862352.1">
    <property type="nucleotide sequence ID" value="NZ_JAMSKV010000001.1"/>
</dbReference>
<dbReference type="InterPro" id="IPR015375">
    <property type="entry name" value="NADH_PPase-like_N"/>
</dbReference>
<keyword evidence="8" id="KW-0520">NAD</keyword>
<evidence type="ECO:0000313" key="13">
    <source>
        <dbReference type="Proteomes" id="UP001524587"/>
    </source>
</evidence>
<dbReference type="NCBIfam" id="NF001299">
    <property type="entry name" value="PRK00241.1"/>
    <property type="match status" value="1"/>
</dbReference>
<comment type="cofactor">
    <cofactor evidence="2">
        <name>Zn(2+)</name>
        <dbReference type="ChEBI" id="CHEBI:29105"/>
    </cofactor>
</comment>
<dbReference type="InterPro" id="IPR015376">
    <property type="entry name" value="Znr_NADH_PPase"/>
</dbReference>
<keyword evidence="13" id="KW-1185">Reference proteome</keyword>
<feature type="region of interest" description="Disordered" evidence="10">
    <location>
        <begin position="1"/>
        <end position="22"/>
    </location>
</feature>
<evidence type="ECO:0000256" key="9">
    <source>
        <dbReference type="ARBA" id="ARBA00023679"/>
    </source>
</evidence>
<dbReference type="GO" id="GO:0016787">
    <property type="term" value="F:hydrolase activity"/>
    <property type="evidence" value="ECO:0007669"/>
    <property type="project" value="UniProtKB-KW"/>
</dbReference>
<dbReference type="InterPro" id="IPR020084">
    <property type="entry name" value="NUDIX_hydrolase_CS"/>
</dbReference>
<dbReference type="InterPro" id="IPR050241">
    <property type="entry name" value="NAD-cap_RNA_hydrolase_NudC"/>
</dbReference>
<dbReference type="PROSITE" id="PS00893">
    <property type="entry name" value="NUDIX_BOX"/>
    <property type="match status" value="1"/>
</dbReference>
<name>A0ABT1W208_9PROT</name>
<dbReference type="InterPro" id="IPR049734">
    <property type="entry name" value="NudC-like_C"/>
</dbReference>
<gene>
    <name evidence="12" type="primary">nudC</name>
    <name evidence="12" type="ORF">NFI95_00380</name>
</gene>
<feature type="compositionally biased region" description="Basic and acidic residues" evidence="10">
    <location>
        <begin position="10"/>
        <end position="22"/>
    </location>
</feature>
<keyword evidence="5" id="KW-0479">Metal-binding</keyword>
<evidence type="ECO:0000256" key="5">
    <source>
        <dbReference type="ARBA" id="ARBA00022723"/>
    </source>
</evidence>
<accession>A0ABT1W208</accession>
<dbReference type="InterPro" id="IPR000086">
    <property type="entry name" value="NUDIX_hydrolase_dom"/>
</dbReference>
<dbReference type="Gene3D" id="3.90.79.10">
    <property type="entry name" value="Nucleoside Triphosphate Pyrophosphohydrolase"/>
    <property type="match status" value="1"/>
</dbReference>
<dbReference type="PANTHER" id="PTHR42904">
    <property type="entry name" value="NUDIX HYDROLASE, NUDC SUBFAMILY"/>
    <property type="match status" value="1"/>
</dbReference>
<dbReference type="EC" id="3.6.1.22" evidence="4"/>
<evidence type="ECO:0000256" key="7">
    <source>
        <dbReference type="ARBA" id="ARBA00022842"/>
    </source>
</evidence>
<evidence type="ECO:0000256" key="2">
    <source>
        <dbReference type="ARBA" id="ARBA00001947"/>
    </source>
</evidence>
<keyword evidence="6 12" id="KW-0378">Hydrolase</keyword>
<evidence type="ECO:0000256" key="4">
    <source>
        <dbReference type="ARBA" id="ARBA00012381"/>
    </source>
</evidence>
<dbReference type="SUPFAM" id="SSF55811">
    <property type="entry name" value="Nudix"/>
    <property type="match status" value="1"/>
</dbReference>
<reference evidence="12 13" key="1">
    <citation type="submission" date="2022-06" db="EMBL/GenBank/DDBJ databases">
        <title>Endosaccharibacter gen. nov., sp. nov., endophytic bacteria isolated from sugarcane.</title>
        <authorList>
            <person name="Pitiwittayakul N."/>
            <person name="Yukphan P."/>
            <person name="Charoenyingcharoen P."/>
            <person name="Tanasupawat S."/>
        </authorList>
    </citation>
    <scope>NUCLEOTIDE SEQUENCE [LARGE SCALE GENOMIC DNA]</scope>
    <source>
        <strain evidence="12 13">KSS8</strain>
    </source>
</reference>
<evidence type="ECO:0000256" key="10">
    <source>
        <dbReference type="SAM" id="MobiDB-lite"/>
    </source>
</evidence>
<comment type="cofactor">
    <cofactor evidence="1">
        <name>Mg(2+)</name>
        <dbReference type="ChEBI" id="CHEBI:18420"/>
    </cofactor>
</comment>
<dbReference type="CDD" id="cd03429">
    <property type="entry name" value="NUDIX_NADH_pyrophosphatase_Nudt13"/>
    <property type="match status" value="1"/>
</dbReference>
<protein>
    <recommendedName>
        <fullName evidence="4">NAD(+) diphosphatase</fullName>
        <ecNumber evidence="4">3.6.1.22</ecNumber>
    </recommendedName>
</protein>
<comment type="similarity">
    <text evidence="3">Belongs to the Nudix hydrolase family. NudC subfamily.</text>
</comment>
<dbReference type="PROSITE" id="PS51462">
    <property type="entry name" value="NUDIX"/>
    <property type="match status" value="1"/>
</dbReference>
<dbReference type="Gene3D" id="3.90.79.20">
    <property type="match status" value="1"/>
</dbReference>
<evidence type="ECO:0000259" key="11">
    <source>
        <dbReference type="PROSITE" id="PS51462"/>
    </source>
</evidence>
<dbReference type="PANTHER" id="PTHR42904:SF6">
    <property type="entry name" value="NAD-CAPPED RNA HYDROLASE NUDT12"/>
    <property type="match status" value="1"/>
</dbReference>
<organism evidence="12 13">
    <name type="scientific">Endosaccharibacter trunci</name>
    <dbReference type="NCBI Taxonomy" id="2812733"/>
    <lineage>
        <taxon>Bacteria</taxon>
        <taxon>Pseudomonadati</taxon>
        <taxon>Pseudomonadota</taxon>
        <taxon>Alphaproteobacteria</taxon>
        <taxon>Acetobacterales</taxon>
        <taxon>Acetobacteraceae</taxon>
        <taxon>Endosaccharibacter</taxon>
    </lineage>
</organism>
<dbReference type="InterPro" id="IPR015797">
    <property type="entry name" value="NUDIX_hydrolase-like_dom_sf"/>
</dbReference>
<evidence type="ECO:0000256" key="8">
    <source>
        <dbReference type="ARBA" id="ARBA00023027"/>
    </source>
</evidence>
<dbReference type="Pfam" id="PF09296">
    <property type="entry name" value="NUDIX-like"/>
    <property type="match status" value="1"/>
</dbReference>
<dbReference type="Pfam" id="PF00293">
    <property type="entry name" value="NUDIX"/>
    <property type="match status" value="1"/>
</dbReference>
<dbReference type="Pfam" id="PF09297">
    <property type="entry name" value="Zn_ribbon_NUD"/>
    <property type="match status" value="1"/>
</dbReference>